<protein>
    <submittedName>
        <fullName evidence="2">Uncharacterized protein</fullName>
    </submittedName>
</protein>
<keyword evidence="1" id="KW-0175">Coiled coil</keyword>
<proteinExistence type="predicted"/>
<accession>A0RZ41</accession>
<feature type="coiled-coil region" evidence="1">
    <location>
        <begin position="7"/>
        <end position="41"/>
    </location>
</feature>
<evidence type="ECO:0000256" key="1">
    <source>
        <dbReference type="SAM" id="Coils"/>
    </source>
</evidence>
<dbReference type="KEGG" id="csy:CENSYa_2004"/>
<dbReference type="AlphaFoldDB" id="A0RZ41"/>
<reference evidence="2 3" key="1">
    <citation type="journal article" date="2006" name="Proc. Natl. Acad. Sci. U.S.A.">
        <title>Genomic analysis of the uncultivated marine crenarchaeote Cenarchaeum symbiosum.</title>
        <authorList>
            <person name="Hallam S.J."/>
            <person name="Konstantinidis K.T."/>
            <person name="Putnam N."/>
            <person name="Schleper C."/>
            <person name="Watanabe Y."/>
            <person name="Sugahara J."/>
            <person name="Preston C."/>
            <person name="de la Torre J."/>
            <person name="Richardson P.M."/>
            <person name="DeLong E.F."/>
        </authorList>
    </citation>
    <scope>NUCLEOTIDE SEQUENCE [LARGE SCALE GENOMIC DNA]</scope>
    <source>
        <strain evidence="3">A</strain>
    </source>
</reference>
<sequence length="207" mass="22483">MDEDGGIRGILDLKERISEKIEKHEEEIEFLRQNLEVLDSVIKRGSFAKASSLPPGGEIPEVSGSVEAAAPEMQDVPEDIPEAIHDEPSEDEAEAVPVLAGGSEVGSAHLSPGNISIVLNEGVELDSRTPPFRSFFIERILDGMKHEDEAGVAKGSIEQGSAIDYTVEEEGGRIRGITIRNCTSQDRRDEIIRTAGWSFSKMLEKGG</sequence>
<dbReference type="EnsemblBacteria" id="ABK78608">
    <property type="protein sequence ID" value="ABK78608"/>
    <property type="gene ID" value="CENSYa_2004"/>
</dbReference>
<dbReference type="Proteomes" id="UP000000758">
    <property type="component" value="Chromosome"/>
</dbReference>
<name>A0RZ41_CENSY</name>
<evidence type="ECO:0000313" key="2">
    <source>
        <dbReference type="EMBL" id="ABK78608.1"/>
    </source>
</evidence>
<dbReference type="STRING" id="414004.CENSYa_2004"/>
<gene>
    <name evidence="2" type="ordered locus">CENSYa_2004</name>
</gene>
<organism evidence="2 3">
    <name type="scientific">Cenarchaeum symbiosum (strain A)</name>
    <dbReference type="NCBI Taxonomy" id="414004"/>
    <lineage>
        <taxon>Archaea</taxon>
        <taxon>Nitrososphaerota</taxon>
        <taxon>Candidatus Cenarchaeales</taxon>
        <taxon>Candidatus Cenarchaeaceae</taxon>
        <taxon>Candidatus Cenarchaeum</taxon>
    </lineage>
</organism>
<dbReference type="HOGENOM" id="CLU_124258_0_0_2"/>
<evidence type="ECO:0000313" key="3">
    <source>
        <dbReference type="Proteomes" id="UP000000758"/>
    </source>
</evidence>
<keyword evidence="3" id="KW-1185">Reference proteome</keyword>
<dbReference type="EMBL" id="DP000238">
    <property type="protein sequence ID" value="ABK78608.1"/>
    <property type="molecule type" value="Genomic_DNA"/>
</dbReference>